<gene>
    <name evidence="2" type="ORF">AB447_219855</name>
</gene>
<reference evidence="2 3" key="1">
    <citation type="journal article" date="2015" name="Int. J. Syst. Evol. Microbiol.">
        <title>Bacillus glycinifermentans sp. nov., isolated from fermented soybean paste.</title>
        <authorList>
            <person name="Kim S.J."/>
            <person name="Dunlap C.A."/>
            <person name="Kwon S.W."/>
            <person name="Rooney A.P."/>
        </authorList>
    </citation>
    <scope>NUCLEOTIDE SEQUENCE [LARGE SCALE GENOMIC DNA]</scope>
    <source>
        <strain evidence="2 3">GO-13</strain>
    </source>
</reference>
<dbReference type="Proteomes" id="UP000036168">
    <property type="component" value="Unassembled WGS sequence"/>
</dbReference>
<dbReference type="EMBL" id="LECW02000022">
    <property type="protein sequence ID" value="KRT93204.1"/>
    <property type="molecule type" value="Genomic_DNA"/>
</dbReference>
<accession>A0A0J6EWB4</accession>
<accession>A0A0J6EBL3</accession>
<proteinExistence type="predicted"/>
<feature type="region of interest" description="Disordered" evidence="1">
    <location>
        <begin position="1"/>
        <end position="58"/>
    </location>
</feature>
<dbReference type="PATRIC" id="fig|1664069.3.peg.3809"/>
<dbReference type="AlphaFoldDB" id="A0A0J6EWB4"/>
<name>A0A0J6EWB4_9BACI</name>
<evidence type="ECO:0000256" key="1">
    <source>
        <dbReference type="SAM" id="MobiDB-lite"/>
    </source>
</evidence>
<sequence length="91" mass="10258">MKNLDYQPHVHASAREADEYHRLSAPDIASPFSANRPKARKNERMRSDSASSCVPRTGIRKKRQNIFSTEAKGRGTLIWRGNINVNNPADP</sequence>
<organism evidence="2 3">
    <name type="scientific">Bacillus glycinifermentans</name>
    <dbReference type="NCBI Taxonomy" id="1664069"/>
    <lineage>
        <taxon>Bacteria</taxon>
        <taxon>Bacillati</taxon>
        <taxon>Bacillota</taxon>
        <taxon>Bacilli</taxon>
        <taxon>Bacillales</taxon>
        <taxon>Bacillaceae</taxon>
        <taxon>Bacillus</taxon>
    </lineage>
</organism>
<protein>
    <submittedName>
        <fullName evidence="2">Uncharacterized protein</fullName>
    </submittedName>
</protein>
<comment type="caution">
    <text evidence="2">The sequence shown here is derived from an EMBL/GenBank/DDBJ whole genome shotgun (WGS) entry which is preliminary data.</text>
</comment>
<feature type="compositionally biased region" description="Basic and acidic residues" evidence="1">
    <location>
        <begin position="13"/>
        <end position="24"/>
    </location>
</feature>
<evidence type="ECO:0000313" key="2">
    <source>
        <dbReference type="EMBL" id="KRT93204.1"/>
    </source>
</evidence>
<evidence type="ECO:0000313" key="3">
    <source>
        <dbReference type="Proteomes" id="UP000036168"/>
    </source>
</evidence>